<dbReference type="InterPro" id="IPR002347">
    <property type="entry name" value="SDR_fam"/>
</dbReference>
<evidence type="ECO:0000313" key="5">
    <source>
        <dbReference type="Proteomes" id="UP000179037"/>
    </source>
</evidence>
<reference evidence="4 5" key="1">
    <citation type="journal article" date="2016" name="Nat. Commun.">
        <title>Thousands of microbial genomes shed light on interconnected biogeochemical processes in an aquifer system.</title>
        <authorList>
            <person name="Anantharaman K."/>
            <person name="Brown C.T."/>
            <person name="Hug L.A."/>
            <person name="Sharon I."/>
            <person name="Castelle C.J."/>
            <person name="Probst A.J."/>
            <person name="Thomas B.C."/>
            <person name="Singh A."/>
            <person name="Wilkins M.J."/>
            <person name="Karaoz U."/>
            <person name="Brodie E.L."/>
            <person name="Williams K.H."/>
            <person name="Hubbard S.S."/>
            <person name="Banfield J.F."/>
        </authorList>
    </citation>
    <scope>NUCLEOTIDE SEQUENCE [LARGE SCALE GENOMIC DNA]</scope>
</reference>
<dbReference type="SMART" id="SM01007">
    <property type="entry name" value="Aldolase_II"/>
    <property type="match status" value="1"/>
</dbReference>
<dbReference type="PANTHER" id="PTHR24321">
    <property type="entry name" value="DEHYDROGENASES, SHORT CHAIN"/>
    <property type="match status" value="1"/>
</dbReference>
<comment type="caution">
    <text evidence="4">The sequence shown here is derived from an EMBL/GenBank/DDBJ whole genome shotgun (WGS) entry which is preliminary data.</text>
</comment>
<dbReference type="PRINTS" id="PR00081">
    <property type="entry name" value="GDHRDH"/>
</dbReference>
<dbReference type="PANTHER" id="PTHR24321:SF14">
    <property type="entry name" value="SHORT-CHAIN TYPE DEHYDROGENASE_REDUCTASE BLR2146-RELATED"/>
    <property type="match status" value="1"/>
</dbReference>
<dbReference type="PROSITE" id="PS00061">
    <property type="entry name" value="ADH_SHORT"/>
    <property type="match status" value="1"/>
</dbReference>
<dbReference type="Gene3D" id="3.40.50.720">
    <property type="entry name" value="NAD(P)-binding Rossmann-like Domain"/>
    <property type="match status" value="1"/>
</dbReference>
<evidence type="ECO:0000259" key="3">
    <source>
        <dbReference type="SMART" id="SM01007"/>
    </source>
</evidence>
<dbReference type="AlphaFoldDB" id="A0A1F6U3I3"/>
<dbReference type="GO" id="GO:0016491">
    <property type="term" value="F:oxidoreductase activity"/>
    <property type="evidence" value="ECO:0007669"/>
    <property type="project" value="UniProtKB-KW"/>
</dbReference>
<dbReference type="Pfam" id="PF00596">
    <property type="entry name" value="Aldolase_II"/>
    <property type="match status" value="1"/>
</dbReference>
<sequence length="657" mass="71621">MKSLWNDKEAAPFPGDLGLRVYTSRLLGRDNTLVLHGGGNTSVKIAEKNLLGEDETLLYVKGSGWDLEHIEAEGFSPIHIDRLLKLAKLKKLSDPQMMNELLTHRVRASAPTPSVEAILHAILPYQYVDHTHADAVIAITNTADGLSRIREIYGDNVVVVPYVMPGFDLARRCAEQFAADVRKNTIGMVLMNHGIFSFGKTAQESYERMIDLVTWAENYLAKYKAWVLPEASEKPMEKPLRRELAGLRRELSVTAGFPVILAAHEDAASLAFARREDIATISQQGPATPDHVLRTKRVPMVGRDVKAYAEAYKKYFNEHAPKAKEPKTMLDPAPRVILDREFGVATVGRSAKDAAITYDIYAQTMEVIQRATALGGWQALSAKDIFDVEYWDLEQAKLVGGGRPPVFGGEVALVTGAASGIGKACVDSLLARGAAVVGLDINPAITGLYSRPDYLGLVSDVTDEKQLIEALEKTACTFGGLDMLILNAGIFPPGCRIDSLTTMEWDKVMRLNLDANLMLLREAHPLLKLAPKGGRVTVIGSKNVPAPGPGAAAYSASKAALNQLARVAALEWGADNIRINSLHPNAVFDTGIWTEEVLQARAKHYGLTVEQYKKRNVLKVEVTSRDVAELAAEMCGPLFAKTTAAQVPVDGGNERVI</sequence>
<dbReference type="SUPFAM" id="SSF51735">
    <property type="entry name" value="NAD(P)-binding Rossmann-fold domains"/>
    <property type="match status" value="1"/>
</dbReference>
<proteinExistence type="inferred from homology"/>
<dbReference type="InterPro" id="IPR001303">
    <property type="entry name" value="Aldolase_II/adducin_N"/>
</dbReference>
<protein>
    <submittedName>
        <fullName evidence="4">Short-chain dehydrogenase</fullName>
    </submittedName>
</protein>
<keyword evidence="2" id="KW-0560">Oxidoreductase</keyword>
<organism evidence="4 5">
    <name type="scientific">Candidatus Muproteobacteria bacterium RIFCSPLOWO2_01_FULL_60_18</name>
    <dbReference type="NCBI Taxonomy" id="1817768"/>
    <lineage>
        <taxon>Bacteria</taxon>
        <taxon>Pseudomonadati</taxon>
        <taxon>Pseudomonadota</taxon>
        <taxon>Candidatus Muproteobacteria</taxon>
    </lineage>
</organism>
<dbReference type="InterPro" id="IPR036291">
    <property type="entry name" value="NAD(P)-bd_dom_sf"/>
</dbReference>
<dbReference type="Proteomes" id="UP000179037">
    <property type="component" value="Unassembled WGS sequence"/>
</dbReference>
<dbReference type="Gene3D" id="3.40.225.10">
    <property type="entry name" value="Class II aldolase/adducin N-terminal domain"/>
    <property type="match status" value="1"/>
</dbReference>
<dbReference type="SUPFAM" id="SSF53639">
    <property type="entry name" value="AraD/HMP-PK domain-like"/>
    <property type="match status" value="1"/>
</dbReference>
<dbReference type="NCBIfam" id="NF006196">
    <property type="entry name" value="PRK08324.2-4"/>
    <property type="match status" value="1"/>
</dbReference>
<comment type="similarity">
    <text evidence="1">Belongs to the short-chain dehydrogenases/reductases (SDR) family.</text>
</comment>
<accession>A0A1F6U3I3</accession>
<dbReference type="Pfam" id="PF00106">
    <property type="entry name" value="adh_short"/>
    <property type="match status" value="1"/>
</dbReference>
<evidence type="ECO:0000256" key="1">
    <source>
        <dbReference type="ARBA" id="ARBA00006484"/>
    </source>
</evidence>
<dbReference type="InterPro" id="IPR020904">
    <property type="entry name" value="Sc_DH/Rdtase_CS"/>
</dbReference>
<gene>
    <name evidence="4" type="ORF">A3A87_00530</name>
</gene>
<name>A0A1F6U3I3_9PROT</name>
<dbReference type="InterPro" id="IPR036409">
    <property type="entry name" value="Aldolase_II/adducin_N_sf"/>
</dbReference>
<dbReference type="EMBL" id="MFTC01000030">
    <property type="protein sequence ID" value="OGI51900.1"/>
    <property type="molecule type" value="Genomic_DNA"/>
</dbReference>
<dbReference type="STRING" id="1817768.A3A87_00530"/>
<feature type="domain" description="Class II aldolase/adducin N-terminal" evidence="3">
    <location>
        <begin position="19"/>
        <end position="220"/>
    </location>
</feature>
<evidence type="ECO:0000313" key="4">
    <source>
        <dbReference type="EMBL" id="OGI51900.1"/>
    </source>
</evidence>
<evidence type="ECO:0000256" key="2">
    <source>
        <dbReference type="ARBA" id="ARBA00023002"/>
    </source>
</evidence>